<dbReference type="Pfam" id="PF09495">
    <property type="entry name" value="DUF2462"/>
    <property type="match status" value="1"/>
</dbReference>
<reference evidence="3" key="1">
    <citation type="journal article" date="2023" name="Insect Mol. Biol.">
        <title>Genome sequencing provides insights into the evolution of gene families encoding plant cell wall-degrading enzymes in longhorned beetles.</title>
        <authorList>
            <person name="Shin N.R."/>
            <person name="Okamura Y."/>
            <person name="Kirsch R."/>
            <person name="Pauchet Y."/>
        </authorList>
    </citation>
    <scope>NUCLEOTIDE SEQUENCE</scope>
    <source>
        <strain evidence="3">AMC_N1</strain>
    </source>
</reference>
<protein>
    <submittedName>
        <fullName evidence="3">Uncharacterized protein</fullName>
    </submittedName>
</protein>
<proteinExistence type="inferred from homology"/>
<feature type="region of interest" description="Disordered" evidence="2">
    <location>
        <begin position="61"/>
        <end position="92"/>
    </location>
</feature>
<evidence type="ECO:0000256" key="1">
    <source>
        <dbReference type="ARBA" id="ARBA00006802"/>
    </source>
</evidence>
<gene>
    <name evidence="3" type="ORF">NQ318_012743</name>
</gene>
<name>A0AAV8X098_9CUCU</name>
<dbReference type="PANTHER" id="PTHR16967:SF1">
    <property type="entry name" value="LEYDIG CELL TUMOR 10 KDA PROTEIN HOMOLOG"/>
    <property type="match status" value="1"/>
</dbReference>
<organism evidence="3 4">
    <name type="scientific">Aromia moschata</name>
    <dbReference type="NCBI Taxonomy" id="1265417"/>
    <lineage>
        <taxon>Eukaryota</taxon>
        <taxon>Metazoa</taxon>
        <taxon>Ecdysozoa</taxon>
        <taxon>Arthropoda</taxon>
        <taxon>Hexapoda</taxon>
        <taxon>Insecta</taxon>
        <taxon>Pterygota</taxon>
        <taxon>Neoptera</taxon>
        <taxon>Endopterygota</taxon>
        <taxon>Coleoptera</taxon>
        <taxon>Polyphaga</taxon>
        <taxon>Cucujiformia</taxon>
        <taxon>Chrysomeloidea</taxon>
        <taxon>Cerambycidae</taxon>
        <taxon>Cerambycinae</taxon>
        <taxon>Callichromatini</taxon>
        <taxon>Aromia</taxon>
    </lineage>
</organism>
<dbReference type="AlphaFoldDB" id="A0AAV8X098"/>
<evidence type="ECO:0000256" key="2">
    <source>
        <dbReference type="SAM" id="MobiDB-lite"/>
    </source>
</evidence>
<feature type="compositionally biased region" description="Basic residues" evidence="2">
    <location>
        <begin position="1"/>
        <end position="10"/>
    </location>
</feature>
<evidence type="ECO:0000313" key="4">
    <source>
        <dbReference type="Proteomes" id="UP001162162"/>
    </source>
</evidence>
<feature type="region of interest" description="Disordered" evidence="2">
    <location>
        <begin position="1"/>
        <end position="49"/>
    </location>
</feature>
<accession>A0AAV8X098</accession>
<comment type="caution">
    <text evidence="3">The sequence shown here is derived from an EMBL/GenBank/DDBJ whole genome shotgun (WGS) entry which is preliminary data.</text>
</comment>
<comment type="similarity">
    <text evidence="1">Belongs to the UPF0390 family.</text>
</comment>
<dbReference type="InterPro" id="IPR019034">
    <property type="entry name" value="UPF0390"/>
</dbReference>
<evidence type="ECO:0000313" key="3">
    <source>
        <dbReference type="EMBL" id="KAJ8932393.1"/>
    </source>
</evidence>
<dbReference type="EMBL" id="JAPWTK010001478">
    <property type="protein sequence ID" value="KAJ8932393.1"/>
    <property type="molecule type" value="Genomic_DNA"/>
</dbReference>
<sequence length="92" mass="10224">MAQGKLKVKTKLPQNVKSKGKQDKGKAVTKRSNCPIQPKKKKHEEAQKLKQAISKTLNKAVEDEMRNRATSSQKPLSKAQQAVANHHSKLPS</sequence>
<dbReference type="Proteomes" id="UP001162162">
    <property type="component" value="Unassembled WGS sequence"/>
</dbReference>
<dbReference type="PANTHER" id="PTHR16967">
    <property type="entry name" value="LEYDIG CELL TUMOR 10 KDA PROTEIN HOMOLOG"/>
    <property type="match status" value="1"/>
</dbReference>
<feature type="compositionally biased region" description="Polar residues" evidence="2">
    <location>
        <begin position="68"/>
        <end position="83"/>
    </location>
</feature>
<keyword evidence="4" id="KW-1185">Reference proteome</keyword>